<evidence type="ECO:0000256" key="1">
    <source>
        <dbReference type="ARBA" id="ARBA00004906"/>
    </source>
</evidence>
<dbReference type="Proteomes" id="UP001474421">
    <property type="component" value="Unassembled WGS sequence"/>
</dbReference>
<dbReference type="InterPro" id="IPR003131">
    <property type="entry name" value="T1-type_BTB"/>
</dbReference>
<keyword evidence="3" id="KW-0833">Ubl conjugation pathway</keyword>
<evidence type="ECO:0000313" key="6">
    <source>
        <dbReference type="EMBL" id="KAK9398370.1"/>
    </source>
</evidence>
<dbReference type="EMBL" id="JAOTOJ010000008">
    <property type="protein sequence ID" value="KAK9398370.1"/>
    <property type="molecule type" value="Genomic_DNA"/>
</dbReference>
<feature type="compositionally biased region" description="Basic and acidic residues" evidence="4">
    <location>
        <begin position="409"/>
        <end position="426"/>
    </location>
</feature>
<accession>A0AAW1B8P4</accession>
<feature type="compositionally biased region" description="Basic and acidic residues" evidence="4">
    <location>
        <begin position="20"/>
        <end position="30"/>
    </location>
</feature>
<dbReference type="SUPFAM" id="SSF54695">
    <property type="entry name" value="POZ domain"/>
    <property type="match status" value="1"/>
</dbReference>
<feature type="compositionally biased region" description="Low complexity" evidence="4">
    <location>
        <begin position="99"/>
        <end position="131"/>
    </location>
</feature>
<evidence type="ECO:0000256" key="4">
    <source>
        <dbReference type="SAM" id="MobiDB-lite"/>
    </source>
</evidence>
<dbReference type="Pfam" id="PF02214">
    <property type="entry name" value="BTB_2"/>
    <property type="match status" value="1"/>
</dbReference>
<reference evidence="6 7" key="1">
    <citation type="journal article" date="2024" name="Proc. Natl. Acad. Sci. U.S.A.">
        <title>The genetic regulatory architecture and epigenomic basis for age-related changes in rattlesnake venom.</title>
        <authorList>
            <person name="Hogan M.P."/>
            <person name="Holding M.L."/>
            <person name="Nystrom G.S."/>
            <person name="Colston T.J."/>
            <person name="Bartlett D.A."/>
            <person name="Mason A.J."/>
            <person name="Ellsworth S.A."/>
            <person name="Rautsaw R.M."/>
            <person name="Lawrence K.C."/>
            <person name="Strickland J.L."/>
            <person name="He B."/>
            <person name="Fraser P."/>
            <person name="Margres M.J."/>
            <person name="Gilbert D.M."/>
            <person name="Gibbs H.L."/>
            <person name="Parkinson C.L."/>
            <person name="Rokyta D.R."/>
        </authorList>
    </citation>
    <scope>NUCLEOTIDE SEQUENCE [LARGE SCALE GENOMIC DNA]</scope>
    <source>
        <strain evidence="6">DRR0105</strain>
    </source>
</reference>
<dbReference type="InterPro" id="IPR011333">
    <property type="entry name" value="SKP1/BTB/POZ_sf"/>
</dbReference>
<evidence type="ECO:0000259" key="5">
    <source>
        <dbReference type="SMART" id="SM00225"/>
    </source>
</evidence>
<evidence type="ECO:0000256" key="3">
    <source>
        <dbReference type="ARBA" id="ARBA00022786"/>
    </source>
</evidence>
<dbReference type="CDD" id="cd18365">
    <property type="entry name" value="BTB_POZ_KCTD6_like"/>
    <property type="match status" value="1"/>
</dbReference>
<gene>
    <name evidence="6" type="ORF">NXF25_021731</name>
</gene>
<keyword evidence="7" id="KW-1185">Reference proteome</keyword>
<comment type="pathway">
    <text evidence="1">Protein modification; protein ubiquitination.</text>
</comment>
<feature type="domain" description="BTB" evidence="5">
    <location>
        <begin position="517"/>
        <end position="618"/>
    </location>
</feature>
<feature type="compositionally biased region" description="Low complexity" evidence="4">
    <location>
        <begin position="318"/>
        <end position="327"/>
    </location>
</feature>
<dbReference type="Gene3D" id="3.30.710.10">
    <property type="entry name" value="Potassium Channel Kv1.1, Chain A"/>
    <property type="match status" value="1"/>
</dbReference>
<dbReference type="AlphaFoldDB" id="A0AAW1B8P4"/>
<feature type="compositionally biased region" description="Low complexity" evidence="4">
    <location>
        <begin position="66"/>
        <end position="78"/>
    </location>
</feature>
<dbReference type="InterPro" id="IPR000210">
    <property type="entry name" value="BTB/POZ_dom"/>
</dbReference>
<feature type="compositionally biased region" description="Gly residues" evidence="4">
    <location>
        <begin position="235"/>
        <end position="247"/>
    </location>
</feature>
<evidence type="ECO:0000313" key="7">
    <source>
        <dbReference type="Proteomes" id="UP001474421"/>
    </source>
</evidence>
<protein>
    <submittedName>
        <fullName evidence="6">BTB/POZ domain-containing protein KCTD11-like</fullName>
    </submittedName>
</protein>
<feature type="compositionally biased region" description="Pro residues" evidence="4">
    <location>
        <begin position="161"/>
        <end position="195"/>
    </location>
</feature>
<dbReference type="InterPro" id="IPR045763">
    <property type="entry name" value="KCTD11/21_C"/>
</dbReference>
<feature type="compositionally biased region" description="Pro residues" evidence="4">
    <location>
        <begin position="433"/>
        <end position="442"/>
    </location>
</feature>
<feature type="region of interest" description="Disordered" evidence="4">
    <location>
        <begin position="1"/>
        <end position="472"/>
    </location>
</feature>
<dbReference type="PANTHER" id="PTHR14499">
    <property type="entry name" value="POTASSIUM CHANNEL TETRAMERIZATION DOMAIN-CONTAINING"/>
    <property type="match status" value="1"/>
</dbReference>
<organism evidence="6 7">
    <name type="scientific">Crotalus adamanteus</name>
    <name type="common">Eastern diamondback rattlesnake</name>
    <dbReference type="NCBI Taxonomy" id="8729"/>
    <lineage>
        <taxon>Eukaryota</taxon>
        <taxon>Metazoa</taxon>
        <taxon>Chordata</taxon>
        <taxon>Craniata</taxon>
        <taxon>Vertebrata</taxon>
        <taxon>Euteleostomi</taxon>
        <taxon>Lepidosauria</taxon>
        <taxon>Squamata</taxon>
        <taxon>Bifurcata</taxon>
        <taxon>Unidentata</taxon>
        <taxon>Episquamata</taxon>
        <taxon>Toxicofera</taxon>
        <taxon>Serpentes</taxon>
        <taxon>Colubroidea</taxon>
        <taxon>Viperidae</taxon>
        <taxon>Crotalinae</taxon>
        <taxon>Crotalus</taxon>
    </lineage>
</organism>
<dbReference type="GO" id="GO:0045666">
    <property type="term" value="P:positive regulation of neuron differentiation"/>
    <property type="evidence" value="ECO:0007669"/>
    <property type="project" value="TreeGrafter"/>
</dbReference>
<sequence length="836" mass="90696">MIHQIEISTKWKLGGGTAGRGRDPSCETPHRLLPITFHPPPIIHSPAPTTDHPVPTTHHPPPISHPLPITHGPSSTSHHPPPIIHSPSPTTHHPPPITHRPSPISHHPLPITHGSSSTTHHPSSTAHHPWPIIHLPSPTSHHPQPIAHHRSPSAHRTSPTPHHPPPITHHPPPTNNHPPPITHRPPPITPRPPPIIHRRQSGRRDGTAPVGARLARDNREEGGAPAGFTPPPAGGPGSEGAGGGGVPGTPEEVLVQPGRGWLRIAAERGKKRRRQSAPPPRHTCRPLPRGGRRLPPAPAAPARPYKGRPSAAPRESRPAQPRLAAAPRDPPPSPRQVRRLQVSPPPASFPERVRGPSPAEGGGLGGRSPLPSYGAGADSSSHPPRPYGSGDPGFGSLPRLYGCASRTPPRWESREGGGRGGKEEGPVAHPKLPAFPPPQPPPREQDPTGRSQTGNRPDLAREASRAPPGPLALGSRLCGGPLTCLPPPLSFPFLPHPGKCVFLRMPDTCQGPDRPGPLVTLNVGGKLYSTTLETLTRFPDSMLGAMFRGPQPALLDSCGNYFIDRDGKTFRHVLNFLRFGRLDLPEGYAELSLLRAEADFYQIRPLLHQLQRVEAERWRQRSNAVLHADVDLNSRRLHFNVRRGPQNYELSSCTVEIFTANVFCTDRHFLAVLRRYLDCLDCANGNVEEGSLDGKPDPSRRGPGLPKAQAAIREPGGWKCWFPNGDRGICLGDSTDEDVETDDEMPDGSSGNCLVEATACHHLCLEWAPCPAALPAAEYAKQKLRRLWVDGREIRSSNEFLEEVLKVALAQGFRVDSVFPDPADILNARSLRFVRH</sequence>
<dbReference type="PANTHER" id="PTHR14499:SF7">
    <property type="entry name" value="BTB_POZ DOMAIN-CONTAINING PROTEIN KCTD11"/>
    <property type="match status" value="1"/>
</dbReference>
<dbReference type="Pfam" id="PF19329">
    <property type="entry name" value="KCTD11_21_C"/>
    <property type="match status" value="2"/>
</dbReference>
<evidence type="ECO:0000256" key="2">
    <source>
        <dbReference type="ARBA" id="ARBA00022604"/>
    </source>
</evidence>
<name>A0AAW1B8P4_CROAD</name>
<dbReference type="SMART" id="SM00225">
    <property type="entry name" value="BTB"/>
    <property type="match status" value="1"/>
</dbReference>
<feature type="compositionally biased region" description="Low complexity" evidence="4">
    <location>
        <begin position="46"/>
        <end position="57"/>
    </location>
</feature>
<proteinExistence type="predicted"/>
<keyword evidence="2" id="KW-0341">Growth regulation</keyword>
<dbReference type="GO" id="GO:0051260">
    <property type="term" value="P:protein homooligomerization"/>
    <property type="evidence" value="ECO:0007669"/>
    <property type="project" value="InterPro"/>
</dbReference>
<comment type="caution">
    <text evidence="6">The sequence shown here is derived from an EMBL/GenBank/DDBJ whole genome shotgun (WGS) entry which is preliminary data.</text>
</comment>